<dbReference type="InterPro" id="IPR029058">
    <property type="entry name" value="AB_hydrolase_fold"/>
</dbReference>
<evidence type="ECO:0000259" key="3">
    <source>
        <dbReference type="Pfam" id="PF08237"/>
    </source>
</evidence>
<dbReference type="Proteomes" id="UP000294952">
    <property type="component" value="Unassembled WGS sequence"/>
</dbReference>
<comment type="caution">
    <text evidence="4">The sequence shown here is derived from an EMBL/GenBank/DDBJ whole genome shotgun (WGS) entry which is preliminary data.</text>
</comment>
<evidence type="ECO:0000256" key="2">
    <source>
        <dbReference type="SAM" id="SignalP"/>
    </source>
</evidence>
<keyword evidence="2" id="KW-0732">Signal</keyword>
<feature type="region of interest" description="Disordered" evidence="1">
    <location>
        <begin position="295"/>
        <end position="383"/>
    </location>
</feature>
<feature type="signal peptide" evidence="2">
    <location>
        <begin position="1"/>
        <end position="49"/>
    </location>
</feature>
<feature type="domain" description="PE-PPE" evidence="3">
    <location>
        <begin position="98"/>
        <end position="270"/>
    </location>
</feature>
<dbReference type="SUPFAM" id="SSF53474">
    <property type="entry name" value="alpha/beta-Hydrolases"/>
    <property type="match status" value="1"/>
</dbReference>
<sequence>MPLSRRICPMSAAGRHHRVQPRRRRSGSLAGLTVAAALLPALATPSAHAASLLPEGPSTVRTLSPLPFGYINTTLNGAVCAAPNTCTPIPYLTFVTPTGTAALDTVLKDNPDEQVVIFAYSNGAQAAEYWIAEHANDPDAPPAENVTFIFMGNSIRKYGGADKEFGISQPSQYKVIDVAREYDPVADFPDNPANLLALANALAGGFSMHDYRDVDIDDPNNIVWTEGNTTYVLVPTEKLPLLDPLRVVGLNALADQLNGPLKEIVDQGYDRSYIPKDEPAVTKTAATVPVEEVEPAPAKVVSVKESVAESDSDEPAPKKSRTTRATPVADEVTDTVKTITKTATRELKKLTEPLKALRETTKPKDDSPTKRDTPSSGGGDSAE</sequence>
<dbReference type="AlphaFoldDB" id="A0A4R5XA00"/>
<organism evidence="4 5">
    <name type="scientific">Mycolicibacterium obuense</name>
    <dbReference type="NCBI Taxonomy" id="1807"/>
    <lineage>
        <taxon>Bacteria</taxon>
        <taxon>Bacillati</taxon>
        <taxon>Actinomycetota</taxon>
        <taxon>Actinomycetes</taxon>
        <taxon>Mycobacteriales</taxon>
        <taxon>Mycobacteriaceae</taxon>
        <taxon>Mycolicibacterium</taxon>
    </lineage>
</organism>
<gene>
    <name evidence="4" type="ORF">EUA04_11515</name>
</gene>
<reference evidence="4 5" key="1">
    <citation type="submission" date="2019-01" db="EMBL/GenBank/DDBJ databases">
        <title>High-quality-draft genome sequences of five non-tuberculosis mycobacteriaceae isolated from a nosocomial environment.</title>
        <authorList>
            <person name="Tiago I."/>
            <person name="Alarico S."/>
            <person name="Pereira S.G."/>
            <person name="Coelho C."/>
            <person name="Maranha A."/>
            <person name="Empadinhas N."/>
        </authorList>
    </citation>
    <scope>NUCLEOTIDE SEQUENCE [LARGE SCALE GENOMIC DNA]</scope>
    <source>
        <strain evidence="4 5">22DIII</strain>
    </source>
</reference>
<dbReference type="Gene3D" id="3.40.50.1820">
    <property type="entry name" value="alpha/beta hydrolase"/>
    <property type="match status" value="1"/>
</dbReference>
<dbReference type="Pfam" id="PF08237">
    <property type="entry name" value="PE-PPE"/>
    <property type="match status" value="1"/>
</dbReference>
<feature type="compositionally biased region" description="Low complexity" evidence="1">
    <location>
        <begin position="295"/>
        <end position="305"/>
    </location>
</feature>
<evidence type="ECO:0000313" key="5">
    <source>
        <dbReference type="Proteomes" id="UP000294952"/>
    </source>
</evidence>
<dbReference type="InterPro" id="IPR013228">
    <property type="entry name" value="PE-PPE_C"/>
</dbReference>
<evidence type="ECO:0000313" key="4">
    <source>
        <dbReference type="EMBL" id="TDL10508.1"/>
    </source>
</evidence>
<evidence type="ECO:0000256" key="1">
    <source>
        <dbReference type="SAM" id="MobiDB-lite"/>
    </source>
</evidence>
<name>A0A4R5XA00_9MYCO</name>
<feature type="chain" id="PRO_5020813588" evidence="2">
    <location>
        <begin position="50"/>
        <end position="383"/>
    </location>
</feature>
<accession>A0A4R5XA00</accession>
<protein>
    <submittedName>
        <fullName evidence="4">PE-PPE domain-containing protein</fullName>
    </submittedName>
</protein>
<proteinExistence type="predicted"/>
<feature type="compositionally biased region" description="Basic and acidic residues" evidence="1">
    <location>
        <begin position="343"/>
        <end position="373"/>
    </location>
</feature>
<dbReference type="EMBL" id="SDLP01000002">
    <property type="protein sequence ID" value="TDL10508.1"/>
    <property type="molecule type" value="Genomic_DNA"/>
</dbReference>